<dbReference type="EMBL" id="SNVV01000007">
    <property type="protein sequence ID" value="TDN51355.1"/>
    <property type="molecule type" value="Genomic_DNA"/>
</dbReference>
<dbReference type="RefSeq" id="WP_133590857.1">
    <property type="nucleotide sequence ID" value="NZ_SNVV01000007.1"/>
</dbReference>
<sequence>MPISRRHFLHALGAAAALPVARLGLAAPASGKADGERLVFVLLRGGLDGLAAVPAPGDPDYAGQRGSLANQGGEPLALDGFFALHPRLTGLHGLWQAKQLAVVHAVATPYRERSHFDAQQVLESGGVQPHVLTTGWLGRALQASGRQGLALATIPPLALRGAGAVETWSPSRAPEPDPALLERLGRMYEQDAQLGPALSRAVEQRGDGGMAGEAAARGDFLRLATRAGEFLAAERGPRVAMLEMTGWDSHAGQAAPKGALLRALGQLDDGLIALQAALGPAWARTTVVVVSEFGRTVRENGTRGTDHGTAGAAFVLGGRVAGGKVLGDWPGLASASLHQDRDLRATTDLRALLAAAAGPALGLGRRQLAETVFPGSQGLKPVEGVLA</sequence>
<feature type="signal peptide" evidence="1">
    <location>
        <begin position="1"/>
        <end position="26"/>
    </location>
</feature>
<accession>A0A4R6E0X4</accession>
<dbReference type="PANTHER" id="PTHR43737">
    <property type="entry name" value="BLL7424 PROTEIN"/>
    <property type="match status" value="1"/>
</dbReference>
<dbReference type="InterPro" id="IPR010869">
    <property type="entry name" value="DUF1501"/>
</dbReference>
<dbReference type="Proteomes" id="UP000295129">
    <property type="component" value="Unassembled WGS sequence"/>
</dbReference>
<dbReference type="PROSITE" id="PS51318">
    <property type="entry name" value="TAT"/>
    <property type="match status" value="1"/>
</dbReference>
<keyword evidence="3" id="KW-1185">Reference proteome</keyword>
<evidence type="ECO:0000313" key="2">
    <source>
        <dbReference type="EMBL" id="TDN51355.1"/>
    </source>
</evidence>
<reference evidence="2 3" key="1">
    <citation type="submission" date="2019-03" db="EMBL/GenBank/DDBJ databases">
        <title>Genomic Encyclopedia of Type Strains, Phase IV (KMG-IV): sequencing the most valuable type-strain genomes for metagenomic binning, comparative biology and taxonomic classification.</title>
        <authorList>
            <person name="Goeker M."/>
        </authorList>
    </citation>
    <scope>NUCLEOTIDE SEQUENCE [LARGE SCALE GENOMIC DNA]</scope>
    <source>
        <strain evidence="2 3">DSM 12121</strain>
    </source>
</reference>
<feature type="chain" id="PRO_5021018122" evidence="1">
    <location>
        <begin position="27"/>
        <end position="387"/>
    </location>
</feature>
<name>A0A4R6E0X4_9RHOO</name>
<comment type="caution">
    <text evidence="2">The sequence shown here is derived from an EMBL/GenBank/DDBJ whole genome shotgun (WGS) entry which is preliminary data.</text>
</comment>
<evidence type="ECO:0000256" key="1">
    <source>
        <dbReference type="SAM" id="SignalP"/>
    </source>
</evidence>
<dbReference type="OrthoDB" id="9779968at2"/>
<dbReference type="InterPro" id="IPR006311">
    <property type="entry name" value="TAT_signal"/>
</dbReference>
<protein>
    <submittedName>
        <fullName evidence="2">Uncharacterized protein (DUF1501 family)</fullName>
    </submittedName>
</protein>
<evidence type="ECO:0000313" key="3">
    <source>
        <dbReference type="Proteomes" id="UP000295129"/>
    </source>
</evidence>
<gene>
    <name evidence="2" type="ORF">C7389_10789</name>
</gene>
<dbReference type="Pfam" id="PF07394">
    <property type="entry name" value="DUF1501"/>
    <property type="match status" value="1"/>
</dbReference>
<proteinExistence type="predicted"/>
<dbReference type="PANTHER" id="PTHR43737:SF1">
    <property type="entry name" value="DUF1501 DOMAIN-CONTAINING PROTEIN"/>
    <property type="match status" value="1"/>
</dbReference>
<keyword evidence="1" id="KW-0732">Signal</keyword>
<dbReference type="AlphaFoldDB" id="A0A4R6E0X4"/>
<organism evidence="2 3">
    <name type="scientific">Azoarcus indigens</name>
    <dbReference type="NCBI Taxonomy" id="29545"/>
    <lineage>
        <taxon>Bacteria</taxon>
        <taxon>Pseudomonadati</taxon>
        <taxon>Pseudomonadota</taxon>
        <taxon>Betaproteobacteria</taxon>
        <taxon>Rhodocyclales</taxon>
        <taxon>Zoogloeaceae</taxon>
        <taxon>Azoarcus</taxon>
    </lineage>
</organism>